<dbReference type="Proteomes" id="UP001152888">
    <property type="component" value="Unassembled WGS sequence"/>
</dbReference>
<comment type="similarity">
    <text evidence="1">Belongs to the DNA mismatch repair MutS family.</text>
</comment>
<dbReference type="GO" id="GO:0007131">
    <property type="term" value="P:reciprocal meiotic recombination"/>
    <property type="evidence" value="ECO:0007669"/>
    <property type="project" value="TreeGrafter"/>
</dbReference>
<feature type="compositionally biased region" description="Polar residues" evidence="5">
    <location>
        <begin position="952"/>
        <end position="966"/>
    </location>
</feature>
<keyword evidence="2" id="KW-0547">Nucleotide-binding</keyword>
<evidence type="ECO:0000313" key="8">
    <source>
        <dbReference type="Proteomes" id="UP001152888"/>
    </source>
</evidence>
<dbReference type="Gene3D" id="3.40.50.300">
    <property type="entry name" value="P-loop containing nucleotide triphosphate hydrolases"/>
    <property type="match status" value="1"/>
</dbReference>
<evidence type="ECO:0000256" key="4">
    <source>
        <dbReference type="ARBA" id="ARBA00023125"/>
    </source>
</evidence>
<dbReference type="GO" id="GO:0140664">
    <property type="term" value="F:ATP-dependent DNA damage sensor activity"/>
    <property type="evidence" value="ECO:0007669"/>
    <property type="project" value="InterPro"/>
</dbReference>
<protein>
    <recommendedName>
        <fullName evidence="6">DNA mismatch repair proteins mutS family domain-containing protein</fullName>
    </recommendedName>
</protein>
<feature type="compositionally biased region" description="Basic residues" evidence="5">
    <location>
        <begin position="985"/>
        <end position="994"/>
    </location>
</feature>
<feature type="compositionally biased region" description="Polar residues" evidence="5">
    <location>
        <begin position="997"/>
        <end position="1016"/>
    </location>
</feature>
<accession>A0A9P0K6W4</accession>
<dbReference type="GO" id="GO:0006298">
    <property type="term" value="P:mismatch repair"/>
    <property type="evidence" value="ECO:0007669"/>
    <property type="project" value="InterPro"/>
</dbReference>
<sequence length="1313" mass="149745">MKEMNYVMSTITSNSLVIIDELCRSTSVKEGTALAIAIVEKLLQSSAFVYVTTHFVLLTKLYDIYPNVKIWQMETVPIGDDPRSFKLHYKYSLLPGVTSVRQYGVYIVRNIWPDYVMKWVDEILQKITKKPKAIDMATLDPKCRLKYTIESEFRRLKNKQELTVRAINDLLITYQNELFRLGYNINIQPFTERTLQQLPCDQPTMNNYVGENNIQVIDVPLDLRHQEIDLQREYIPEQSIQSQEANEAIVSQEKWREVFTPDSSLYDDTPQDSQYGEVSRFIAEDPQNIFKLMPDVSIHEEDGSTMPQGKCIEGDSRIKTSVGSTSTTIVRRYDGMRTFPSSSHTEESSLPVQSKICPNYDFYHEQQHNLTSDELESIKEDLEICSQMLVDDDDFNEAKYVDRNTFQDQTFDIPIDETFTKTHKQQNDVSDPDDDHYNNFAANISKHGQIADVSMTNTYTEYYNAGQQPIYEINEEGTIENDFKRLMSSEEIEVCKDNVPQPQPNIFPETSPQINDPQFLSKIRPENAERYNLTNIQFEENTILPKPSKHKKPNYFSKIKKCEGGKNMDQTGEKVADKNEGNTFAKPNTYKYYLSPILVNVIEGPDEKTLSIEEDDSSTKEPFVQPGEIDILEHIILTPKGTLISAVNKAQGHRISGDVVAENLDLQNVDQNYDIDNREVCDDTEIRETDEAGYDEDITSEDANSQENIRAVQHENKLKQSYKETEFGKDPVTCEIAAVDQDESFESIACSQNKVTEKASDALDQSTASFKSVTGRSTDYESAHDQFNIEVQMSSAQPVKIIARFVSCDDEGDAKEQMTHIGIDNIGGRDIPEGKSYMKDNHNTETNNKVEDEKLVIIKDHTSSESGDKKESSIGVTDASRMRNLDNCTDTSEDSKTVTEDTKFHTSCGSTSSDKKRSSPVTSVSSASKKRNLDHVTDTTTITIMENDHASESTITPRESSNTSNLKNDESKSTTGEGNFNIVTKQKKMTKRKKIPQDQSKTESSLNSKLTKPNSKVTKKFIPPRKLSAKEIREEFEMQDNKLFELTKSTPNSSDMSKYLERLMNRPRVKEVQNTTHLALIRKTEQGVEVIPAEPSKPRKRKQTALRKHFSNENVDMSMFSDKNARCFEKFLDSDERNYSSFRFNFQKTESAFKFDQIEMKAGEYTDGSITMSFTRKTSETSEKPMFKPDFNLENQSTSGGFNFQGFKTEMSKTDIKCGQYSQSDRSGITSFVRKASNMSMEQSQMTFKPDFSMSGIHNQTFTPDGYFKQNKDDITNILNKYRQLSSQDTATGGRSRNIFESSDSINCEEFKL</sequence>
<gene>
    <name evidence="7" type="ORF">ACAOBT_LOCUS8145</name>
</gene>
<proteinExistence type="inferred from homology"/>
<evidence type="ECO:0000256" key="1">
    <source>
        <dbReference type="ARBA" id="ARBA00006271"/>
    </source>
</evidence>
<dbReference type="SUPFAM" id="SSF52540">
    <property type="entry name" value="P-loop containing nucleoside triphosphate hydrolases"/>
    <property type="match status" value="1"/>
</dbReference>
<feature type="compositionally biased region" description="Basic and acidic residues" evidence="5">
    <location>
        <begin position="893"/>
        <end position="904"/>
    </location>
</feature>
<dbReference type="SMART" id="SM00534">
    <property type="entry name" value="MUTSac"/>
    <property type="match status" value="1"/>
</dbReference>
<dbReference type="EMBL" id="CAKOFQ010006758">
    <property type="protein sequence ID" value="CAH1968933.1"/>
    <property type="molecule type" value="Genomic_DNA"/>
</dbReference>
<organism evidence="7 8">
    <name type="scientific">Acanthoscelides obtectus</name>
    <name type="common">Bean weevil</name>
    <name type="synonym">Bruchus obtectus</name>
    <dbReference type="NCBI Taxonomy" id="200917"/>
    <lineage>
        <taxon>Eukaryota</taxon>
        <taxon>Metazoa</taxon>
        <taxon>Ecdysozoa</taxon>
        <taxon>Arthropoda</taxon>
        <taxon>Hexapoda</taxon>
        <taxon>Insecta</taxon>
        <taxon>Pterygota</taxon>
        <taxon>Neoptera</taxon>
        <taxon>Endopterygota</taxon>
        <taxon>Coleoptera</taxon>
        <taxon>Polyphaga</taxon>
        <taxon>Cucujiformia</taxon>
        <taxon>Chrysomeloidea</taxon>
        <taxon>Chrysomelidae</taxon>
        <taxon>Bruchinae</taxon>
        <taxon>Bruchini</taxon>
        <taxon>Acanthoscelides</taxon>
    </lineage>
</organism>
<evidence type="ECO:0000256" key="3">
    <source>
        <dbReference type="ARBA" id="ARBA00022840"/>
    </source>
</evidence>
<dbReference type="GO" id="GO:0005634">
    <property type="term" value="C:nucleus"/>
    <property type="evidence" value="ECO:0007669"/>
    <property type="project" value="TreeGrafter"/>
</dbReference>
<evidence type="ECO:0000313" key="7">
    <source>
        <dbReference type="EMBL" id="CAH1968933.1"/>
    </source>
</evidence>
<evidence type="ECO:0000256" key="2">
    <source>
        <dbReference type="ARBA" id="ARBA00022741"/>
    </source>
</evidence>
<dbReference type="InterPro" id="IPR045076">
    <property type="entry name" value="MutS"/>
</dbReference>
<feature type="domain" description="DNA mismatch repair proteins mutS family" evidence="6">
    <location>
        <begin position="15"/>
        <end position="31"/>
    </location>
</feature>
<reference evidence="7" key="1">
    <citation type="submission" date="2022-03" db="EMBL/GenBank/DDBJ databases">
        <authorList>
            <person name="Sayadi A."/>
        </authorList>
    </citation>
    <scope>NUCLEOTIDE SEQUENCE</scope>
</reference>
<name>A0A9P0K6W4_ACAOB</name>
<dbReference type="PANTHER" id="PTHR11361:SF21">
    <property type="entry name" value="MUTS PROTEIN HOMOLOG 4"/>
    <property type="match status" value="1"/>
</dbReference>
<dbReference type="GO" id="GO:0005524">
    <property type="term" value="F:ATP binding"/>
    <property type="evidence" value="ECO:0007669"/>
    <property type="project" value="UniProtKB-KW"/>
</dbReference>
<dbReference type="PROSITE" id="PS00486">
    <property type="entry name" value="DNA_MISMATCH_REPAIR_2"/>
    <property type="match status" value="1"/>
</dbReference>
<evidence type="ECO:0000259" key="6">
    <source>
        <dbReference type="PROSITE" id="PS00486"/>
    </source>
</evidence>
<feature type="compositionally biased region" description="Polar residues" evidence="5">
    <location>
        <begin position="973"/>
        <end position="984"/>
    </location>
</feature>
<comment type="caution">
    <text evidence="7">The sequence shown here is derived from an EMBL/GenBank/DDBJ whole genome shotgun (WGS) entry which is preliminary data.</text>
</comment>
<evidence type="ECO:0000256" key="5">
    <source>
        <dbReference type="SAM" id="MobiDB-lite"/>
    </source>
</evidence>
<keyword evidence="4" id="KW-0238">DNA-binding</keyword>
<keyword evidence="8" id="KW-1185">Reference proteome</keyword>
<dbReference type="OrthoDB" id="10252754at2759"/>
<keyword evidence="3" id="KW-0067">ATP-binding</keyword>
<dbReference type="InterPro" id="IPR000432">
    <property type="entry name" value="DNA_mismatch_repair_MutS_C"/>
</dbReference>
<dbReference type="Pfam" id="PF00488">
    <property type="entry name" value="MutS_V"/>
    <property type="match status" value="1"/>
</dbReference>
<dbReference type="GO" id="GO:0030983">
    <property type="term" value="F:mismatched DNA binding"/>
    <property type="evidence" value="ECO:0007669"/>
    <property type="project" value="InterPro"/>
</dbReference>
<dbReference type="PANTHER" id="PTHR11361">
    <property type="entry name" value="DNA MISMATCH REPAIR PROTEIN MUTS FAMILY MEMBER"/>
    <property type="match status" value="1"/>
</dbReference>
<dbReference type="InterPro" id="IPR027417">
    <property type="entry name" value="P-loop_NTPase"/>
</dbReference>
<feature type="region of interest" description="Disordered" evidence="5">
    <location>
        <begin position="884"/>
        <end position="1020"/>
    </location>
</feature>